<feature type="compositionally biased region" description="Gly residues" evidence="1">
    <location>
        <begin position="329"/>
        <end position="341"/>
    </location>
</feature>
<reference evidence="3" key="1">
    <citation type="submission" date="2017-04" db="EMBL/GenBank/DDBJ databases">
        <title>Function of individual gut microbiota members based on whole genome sequencing of pure cultures obtained from chicken caecum.</title>
        <authorList>
            <person name="Medvecky M."/>
            <person name="Cejkova D."/>
            <person name="Polansky O."/>
            <person name="Karasova D."/>
            <person name="Kubasova T."/>
            <person name="Cizek A."/>
            <person name="Rychlik I."/>
        </authorList>
    </citation>
    <scope>NUCLEOTIDE SEQUENCE [LARGE SCALE GENOMIC DNA]</scope>
    <source>
        <strain evidence="3">An5</strain>
    </source>
</reference>
<gene>
    <name evidence="2" type="ORF">B5G02_02420</name>
</gene>
<dbReference type="EMBL" id="NFIE01000004">
    <property type="protein sequence ID" value="OUN89354.1"/>
    <property type="molecule type" value="Genomic_DNA"/>
</dbReference>
<accession>A0A1Y3XUZ8</accession>
<feature type="compositionally biased region" description="Gly residues" evidence="1">
    <location>
        <begin position="283"/>
        <end position="302"/>
    </location>
</feature>
<evidence type="ECO:0000313" key="3">
    <source>
        <dbReference type="Proteomes" id="UP000195781"/>
    </source>
</evidence>
<feature type="compositionally biased region" description="Basic and acidic residues" evidence="1">
    <location>
        <begin position="216"/>
        <end position="225"/>
    </location>
</feature>
<keyword evidence="3" id="KW-1185">Reference proteome</keyword>
<dbReference type="Gene3D" id="1.10.10.10">
    <property type="entry name" value="Winged helix-like DNA-binding domain superfamily/Winged helix DNA-binding domain"/>
    <property type="match status" value="1"/>
</dbReference>
<organism evidence="2 3">
    <name type="scientific">[Collinsella] massiliensis</name>
    <dbReference type="NCBI Taxonomy" id="1232426"/>
    <lineage>
        <taxon>Bacteria</taxon>
        <taxon>Bacillati</taxon>
        <taxon>Actinomycetota</taxon>
        <taxon>Coriobacteriia</taxon>
        <taxon>Coriobacteriales</taxon>
        <taxon>Coriobacteriaceae</taxon>
        <taxon>Enorma</taxon>
    </lineage>
</organism>
<proteinExistence type="predicted"/>
<name>A0A1Y3XUZ8_9ACTN</name>
<evidence type="ECO:0008006" key="4">
    <source>
        <dbReference type="Google" id="ProtNLM"/>
    </source>
</evidence>
<dbReference type="AlphaFoldDB" id="A0A1Y3XUZ8"/>
<evidence type="ECO:0000313" key="2">
    <source>
        <dbReference type="EMBL" id="OUN89354.1"/>
    </source>
</evidence>
<protein>
    <recommendedName>
        <fullName evidence="4">HTH marR-type domain-containing protein</fullName>
    </recommendedName>
</protein>
<feature type="compositionally biased region" description="Basic and acidic residues" evidence="1">
    <location>
        <begin position="246"/>
        <end position="257"/>
    </location>
</feature>
<dbReference type="RefSeq" id="WP_094335037.1">
    <property type="nucleotide sequence ID" value="NZ_NFIE01000004.1"/>
</dbReference>
<sequence>MAEYDENENMMEQDAVEVDGIETTLEVEELDDAVVEEAAAVVVEDAEEEDEDSAEDAGDEEAAEKAEPAAEELDDLLFDKVNRAARLLRNRKSALADEAAEEAERTKDLVRALHLLELKSRMEEKEMADLLGMRLRALNELLIEAEKNDIVGRIEPEDGDMRHIVVFASEDAVAMAEARGNKRKKLVPTLSADDARTLLAVLDSIIEPLTEMGCDVDRARDDRGGRGGFGGGRGGDRGGRGGFGGRNDRGGRDDRGGRGGFGGRGGDRGGRGGFGGHDDRGGRGGFGGGRGGYNDGGRGGFGGRDDRGGRGGYNGGRGGFGGRDDRGGRGGFGGGRGGYRG</sequence>
<comment type="caution">
    <text evidence="2">The sequence shown here is derived from an EMBL/GenBank/DDBJ whole genome shotgun (WGS) entry which is preliminary data.</text>
</comment>
<dbReference type="Proteomes" id="UP000195781">
    <property type="component" value="Unassembled WGS sequence"/>
</dbReference>
<dbReference type="InterPro" id="IPR036388">
    <property type="entry name" value="WH-like_DNA-bd_sf"/>
</dbReference>
<feature type="compositionally biased region" description="Gly residues" evidence="1">
    <location>
        <begin position="310"/>
        <end position="321"/>
    </location>
</feature>
<evidence type="ECO:0000256" key="1">
    <source>
        <dbReference type="SAM" id="MobiDB-lite"/>
    </source>
</evidence>
<feature type="compositionally biased region" description="Basic and acidic residues" evidence="1">
    <location>
        <begin position="265"/>
        <end position="282"/>
    </location>
</feature>
<feature type="compositionally biased region" description="Acidic residues" evidence="1">
    <location>
        <begin position="44"/>
        <end position="62"/>
    </location>
</feature>
<dbReference type="OrthoDB" id="3194835at2"/>
<feature type="region of interest" description="Disordered" evidence="1">
    <location>
        <begin position="41"/>
        <end position="70"/>
    </location>
</feature>
<feature type="region of interest" description="Disordered" evidence="1">
    <location>
        <begin position="216"/>
        <end position="341"/>
    </location>
</feature>